<feature type="domain" description="Methyltransferase FkbM" evidence="1">
    <location>
        <begin position="56"/>
        <end position="204"/>
    </location>
</feature>
<evidence type="ECO:0000259" key="1">
    <source>
        <dbReference type="Pfam" id="PF05050"/>
    </source>
</evidence>
<dbReference type="GO" id="GO:0032259">
    <property type="term" value="P:methylation"/>
    <property type="evidence" value="ECO:0007669"/>
    <property type="project" value="UniProtKB-KW"/>
</dbReference>
<sequence>MGLTGNIKRAFSIWKYQKEFGLKLRKKTSDRTVFYNVIVKEQYKDLLVDNPVNIIDAGANIGCTSVYFARLYPDARIIAIEPDQDNFDTMLENIRPYPNIIPVKAGLWGRKSGANTFLKVEDNGWGNWGRQTFECSEPDGGDQGNVVRAITIDDIMGQFGMTGIDILKIDIEGAEKDVFEGDVDSWLPKTRMLGVELHDRMREGCACAFFSAVARHPFFKVSINDDDLILENLRLEK</sequence>
<dbReference type="PANTHER" id="PTHR34203:SF15">
    <property type="entry name" value="SLL1173 PROTEIN"/>
    <property type="match status" value="1"/>
</dbReference>
<keyword evidence="2" id="KW-0808">Transferase</keyword>
<evidence type="ECO:0000313" key="2">
    <source>
        <dbReference type="EMBL" id="EEO29565.1"/>
    </source>
</evidence>
<evidence type="ECO:0000313" key="3">
    <source>
        <dbReference type="Proteomes" id="UP000005089"/>
    </source>
</evidence>
<gene>
    <name evidence="2" type="ORF">OFBG_00593</name>
</gene>
<organism evidence="2 3">
    <name type="scientific">Oxalobacter formigenes OXCC13</name>
    <dbReference type="NCBI Taxonomy" id="556269"/>
    <lineage>
        <taxon>Bacteria</taxon>
        <taxon>Pseudomonadati</taxon>
        <taxon>Pseudomonadota</taxon>
        <taxon>Betaproteobacteria</taxon>
        <taxon>Burkholderiales</taxon>
        <taxon>Oxalobacteraceae</taxon>
        <taxon>Oxalobacter</taxon>
    </lineage>
</organism>
<dbReference type="GO" id="GO:0008168">
    <property type="term" value="F:methyltransferase activity"/>
    <property type="evidence" value="ECO:0007669"/>
    <property type="project" value="UniProtKB-KW"/>
</dbReference>
<protein>
    <submittedName>
        <fullName evidence="2">Methyltransferase, FkbM family</fullName>
    </submittedName>
</protein>
<dbReference type="InterPro" id="IPR052514">
    <property type="entry name" value="SAM-dependent_MTase"/>
</dbReference>
<name>C3X8N9_OXAFO</name>
<proteinExistence type="predicted"/>
<dbReference type="EMBL" id="GG658170">
    <property type="protein sequence ID" value="EEO29565.1"/>
    <property type="molecule type" value="Genomic_DNA"/>
</dbReference>
<keyword evidence="3" id="KW-1185">Reference proteome</keyword>
<dbReference type="RefSeq" id="WP_005880126.1">
    <property type="nucleotide sequence ID" value="NZ_CP019430.1"/>
</dbReference>
<dbReference type="STRING" id="847.BRW83_1646"/>
<dbReference type="Proteomes" id="UP000005089">
    <property type="component" value="Unassembled WGS sequence"/>
</dbReference>
<dbReference type="GeneID" id="77135499"/>
<dbReference type="InterPro" id="IPR029063">
    <property type="entry name" value="SAM-dependent_MTases_sf"/>
</dbReference>
<dbReference type="PANTHER" id="PTHR34203">
    <property type="entry name" value="METHYLTRANSFERASE, FKBM FAMILY PROTEIN"/>
    <property type="match status" value="1"/>
</dbReference>
<keyword evidence="2" id="KW-0489">Methyltransferase</keyword>
<dbReference type="Gene3D" id="3.40.50.150">
    <property type="entry name" value="Vaccinia Virus protein VP39"/>
    <property type="match status" value="1"/>
</dbReference>
<reference evidence="2 3" key="1">
    <citation type="submission" date="2009-02" db="EMBL/GenBank/DDBJ databases">
        <title>The Genome Sequence of Oxalobacter formigenes OXCC13.</title>
        <authorList>
            <consortium name="The Broad Institute Genome Sequencing Platform"/>
            <person name="Ward D."/>
            <person name="Young S.K."/>
            <person name="Kodira C.D."/>
            <person name="Zeng Q."/>
            <person name="Koehrsen M."/>
            <person name="Alvarado L."/>
            <person name="Berlin A."/>
            <person name="Borenstein D."/>
            <person name="Chen Z."/>
            <person name="Engels R."/>
            <person name="Freedman E."/>
            <person name="Gellesch M."/>
            <person name="Goldberg J."/>
            <person name="Griggs A."/>
            <person name="Gujja S."/>
            <person name="Heiman D."/>
            <person name="Hepburn T."/>
            <person name="Howarth C."/>
            <person name="Jen D."/>
            <person name="Larson L."/>
            <person name="Lewis B."/>
            <person name="Mehta T."/>
            <person name="Park D."/>
            <person name="Pearson M."/>
            <person name="Roberts A."/>
            <person name="Saif S."/>
            <person name="Shea T."/>
            <person name="Shenoy N."/>
            <person name="Sisk P."/>
            <person name="Stolte C."/>
            <person name="Sykes S."/>
            <person name="Walk T."/>
            <person name="White J."/>
            <person name="Yandava C."/>
            <person name="Allison M.J."/>
            <person name="Lander E."/>
            <person name="Nusbaum C."/>
            <person name="Galagan J."/>
            <person name="Birren B."/>
        </authorList>
    </citation>
    <scope>NUCLEOTIDE SEQUENCE [LARGE SCALE GENOMIC DNA]</scope>
    <source>
        <strain evidence="2 3">OXCC13</strain>
    </source>
</reference>
<dbReference type="SUPFAM" id="SSF53335">
    <property type="entry name" value="S-adenosyl-L-methionine-dependent methyltransferases"/>
    <property type="match status" value="1"/>
</dbReference>
<dbReference type="eggNOG" id="COG4123">
    <property type="taxonomic scope" value="Bacteria"/>
</dbReference>
<dbReference type="AlphaFoldDB" id="C3X8N9"/>
<dbReference type="InterPro" id="IPR006342">
    <property type="entry name" value="FkbM_mtfrase"/>
</dbReference>
<dbReference type="HOGENOM" id="CLU_086956_1_0_4"/>
<dbReference type="NCBIfam" id="TIGR01444">
    <property type="entry name" value="fkbM_fam"/>
    <property type="match status" value="1"/>
</dbReference>
<dbReference type="OrthoDB" id="2529130at2"/>
<dbReference type="Pfam" id="PF05050">
    <property type="entry name" value="Methyltransf_21"/>
    <property type="match status" value="1"/>
</dbReference>
<accession>C3X8N9</accession>